<dbReference type="Proteomes" id="UP000224460">
    <property type="component" value="Unassembled WGS sequence"/>
</dbReference>
<gene>
    <name evidence="1" type="ORF">CS063_16585</name>
</gene>
<proteinExistence type="predicted"/>
<reference evidence="1" key="1">
    <citation type="submission" date="2017-10" db="EMBL/GenBank/DDBJ databases">
        <title>Genome sequence of cellulolytic Lachnospiraceae bacterium XHS1971 isolated from hotspring sediment.</title>
        <authorList>
            <person name="Vasudevan G."/>
            <person name="Joshi A.J."/>
            <person name="Hivarkar S."/>
            <person name="Lanjekar V.B."/>
            <person name="Dhakephalkar P.K."/>
            <person name="Dagar S."/>
        </authorList>
    </citation>
    <scope>NUCLEOTIDE SEQUENCE</scope>
    <source>
        <strain evidence="1">XHS1971</strain>
    </source>
</reference>
<dbReference type="EMBL" id="PEDL01000035">
    <property type="protein sequence ID" value="PHV69300.1"/>
    <property type="molecule type" value="Genomic_DNA"/>
</dbReference>
<name>A0AC61D6H9_9FIRM</name>
<keyword evidence="2" id="KW-1185">Reference proteome</keyword>
<sequence>MVSVIILGVILLYVLFVIYKKVKGMKEGKFCSCGCESCPAQKKCKN</sequence>
<protein>
    <submittedName>
        <fullName evidence="1">FeoB-associated Cys-rich membrane protein</fullName>
    </submittedName>
</protein>
<accession>A0AC61D6H9</accession>
<organism evidence="1 2">
    <name type="scientific">Sporanaerobium hydrogeniformans</name>
    <dbReference type="NCBI Taxonomy" id="3072179"/>
    <lineage>
        <taxon>Bacteria</taxon>
        <taxon>Bacillati</taxon>
        <taxon>Bacillota</taxon>
        <taxon>Clostridia</taxon>
        <taxon>Lachnospirales</taxon>
        <taxon>Lachnospiraceae</taxon>
        <taxon>Sporanaerobium</taxon>
    </lineage>
</organism>
<comment type="caution">
    <text evidence="1">The sequence shown here is derived from an EMBL/GenBank/DDBJ whole genome shotgun (WGS) entry which is preliminary data.</text>
</comment>
<evidence type="ECO:0000313" key="1">
    <source>
        <dbReference type="EMBL" id="PHV69300.1"/>
    </source>
</evidence>
<evidence type="ECO:0000313" key="2">
    <source>
        <dbReference type="Proteomes" id="UP000224460"/>
    </source>
</evidence>